<keyword evidence="2" id="KW-0645">Protease</keyword>
<keyword evidence="2" id="KW-0378">Hydrolase</keyword>
<name>A0A2M6W085_9BACT</name>
<sequence length="109" mass="12159">MTYIKTPEEIDYIKKGGVLMGEILAAIEKMVRPGISAYEIDMEAERLIREAGGRPAFKGYSTHKRDPKFPSTICASVNEELVHGIATKEKILKEGDIFSMDIGMQWPLG</sequence>
<dbReference type="Gene3D" id="3.90.230.10">
    <property type="entry name" value="Creatinase/methionine aminopeptidase superfamily"/>
    <property type="match status" value="1"/>
</dbReference>
<feature type="domain" description="Peptidase M24" evidence="1">
    <location>
        <begin position="12"/>
        <end position="106"/>
    </location>
</feature>
<dbReference type="PANTHER" id="PTHR43330">
    <property type="entry name" value="METHIONINE AMINOPEPTIDASE"/>
    <property type="match status" value="1"/>
</dbReference>
<proteinExistence type="predicted"/>
<dbReference type="GO" id="GO:0005829">
    <property type="term" value="C:cytosol"/>
    <property type="evidence" value="ECO:0007669"/>
    <property type="project" value="TreeGrafter"/>
</dbReference>
<evidence type="ECO:0000313" key="2">
    <source>
        <dbReference type="EMBL" id="PIT86155.1"/>
    </source>
</evidence>
<protein>
    <submittedName>
        <fullName evidence="2">Type I methionyl aminopeptidase</fullName>
    </submittedName>
</protein>
<feature type="non-terminal residue" evidence="2">
    <location>
        <position position="109"/>
    </location>
</feature>
<dbReference type="EMBL" id="PFBZ01000199">
    <property type="protein sequence ID" value="PIT86155.1"/>
    <property type="molecule type" value="Genomic_DNA"/>
</dbReference>
<dbReference type="Pfam" id="PF00557">
    <property type="entry name" value="Peptidase_M24"/>
    <property type="match status" value="1"/>
</dbReference>
<accession>A0A2M6W085</accession>
<gene>
    <name evidence="2" type="ORF">COU33_04635</name>
</gene>
<keyword evidence="2" id="KW-0031">Aminopeptidase</keyword>
<organism evidence="2 3">
    <name type="scientific">Candidatus Magasanikbacteria bacterium CG10_big_fil_rev_8_21_14_0_10_43_6</name>
    <dbReference type="NCBI Taxonomy" id="1974650"/>
    <lineage>
        <taxon>Bacteria</taxon>
        <taxon>Candidatus Magasanikiibacteriota</taxon>
    </lineage>
</organism>
<dbReference type="SUPFAM" id="SSF55920">
    <property type="entry name" value="Creatinase/aminopeptidase"/>
    <property type="match status" value="1"/>
</dbReference>
<dbReference type="InterPro" id="IPR036005">
    <property type="entry name" value="Creatinase/aminopeptidase-like"/>
</dbReference>
<dbReference type="GO" id="GO:0070006">
    <property type="term" value="F:metalloaminopeptidase activity"/>
    <property type="evidence" value="ECO:0007669"/>
    <property type="project" value="TreeGrafter"/>
</dbReference>
<evidence type="ECO:0000259" key="1">
    <source>
        <dbReference type="Pfam" id="PF00557"/>
    </source>
</evidence>
<reference evidence="3" key="1">
    <citation type="submission" date="2017-09" db="EMBL/GenBank/DDBJ databases">
        <title>Depth-based differentiation of microbial function through sediment-hosted aquifers and enrichment of novel symbionts in the deep terrestrial subsurface.</title>
        <authorList>
            <person name="Probst A.J."/>
            <person name="Ladd B."/>
            <person name="Jarett J.K."/>
            <person name="Geller-Mcgrath D.E."/>
            <person name="Sieber C.M.K."/>
            <person name="Emerson J.B."/>
            <person name="Anantharaman K."/>
            <person name="Thomas B.C."/>
            <person name="Malmstrom R."/>
            <person name="Stieglmeier M."/>
            <person name="Klingl A."/>
            <person name="Woyke T."/>
            <person name="Ryan C.M."/>
            <person name="Banfield J.F."/>
        </authorList>
    </citation>
    <scope>NUCLEOTIDE SEQUENCE [LARGE SCALE GENOMIC DNA]</scope>
</reference>
<dbReference type="PANTHER" id="PTHR43330:SF27">
    <property type="entry name" value="METHIONINE AMINOPEPTIDASE"/>
    <property type="match status" value="1"/>
</dbReference>
<dbReference type="Proteomes" id="UP000229362">
    <property type="component" value="Unassembled WGS sequence"/>
</dbReference>
<comment type="caution">
    <text evidence="2">The sequence shown here is derived from an EMBL/GenBank/DDBJ whole genome shotgun (WGS) entry which is preliminary data.</text>
</comment>
<dbReference type="AlphaFoldDB" id="A0A2M6W085"/>
<dbReference type="InterPro" id="IPR000994">
    <property type="entry name" value="Pept_M24"/>
</dbReference>
<evidence type="ECO:0000313" key="3">
    <source>
        <dbReference type="Proteomes" id="UP000229362"/>
    </source>
</evidence>